<dbReference type="FunFam" id="1.10.10.10:FF:000357">
    <property type="entry name" value="Caffeic acid 3-O-methyltransferase"/>
    <property type="match status" value="1"/>
</dbReference>
<evidence type="ECO:0000256" key="4">
    <source>
        <dbReference type="PIRSR" id="PIRSR005739-1"/>
    </source>
</evidence>
<accession>A0A9Q0H866</accession>
<dbReference type="InterPro" id="IPR036388">
    <property type="entry name" value="WH-like_DNA-bd_sf"/>
</dbReference>
<proteinExistence type="predicted"/>
<reference evidence="7" key="1">
    <citation type="journal article" date="2023" name="Plant J.">
        <title>The genome of the king protea, Protea cynaroides.</title>
        <authorList>
            <person name="Chang J."/>
            <person name="Duong T.A."/>
            <person name="Schoeman C."/>
            <person name="Ma X."/>
            <person name="Roodt D."/>
            <person name="Barker N."/>
            <person name="Li Z."/>
            <person name="Van de Peer Y."/>
            <person name="Mizrachi E."/>
        </authorList>
    </citation>
    <scope>NUCLEOTIDE SEQUENCE</scope>
    <source>
        <tissue evidence="7">Young leaves</tissue>
    </source>
</reference>
<keyword evidence="1" id="KW-0489">Methyltransferase</keyword>
<dbReference type="SUPFAM" id="SSF53335">
    <property type="entry name" value="S-adenosyl-L-methionine-dependent methyltransferases"/>
    <property type="match status" value="1"/>
</dbReference>
<dbReference type="PANTHER" id="PTHR11746">
    <property type="entry name" value="O-METHYLTRANSFERASE"/>
    <property type="match status" value="1"/>
</dbReference>
<evidence type="ECO:0000256" key="2">
    <source>
        <dbReference type="ARBA" id="ARBA00022679"/>
    </source>
</evidence>
<dbReference type="OrthoDB" id="1606438at2759"/>
<evidence type="ECO:0000313" key="8">
    <source>
        <dbReference type="Proteomes" id="UP001141806"/>
    </source>
</evidence>
<dbReference type="GO" id="GO:0008171">
    <property type="term" value="F:O-methyltransferase activity"/>
    <property type="evidence" value="ECO:0007669"/>
    <property type="project" value="InterPro"/>
</dbReference>
<dbReference type="SUPFAM" id="SSF46785">
    <property type="entry name" value="Winged helix' DNA-binding domain"/>
    <property type="match status" value="1"/>
</dbReference>
<dbReference type="PROSITE" id="PS51683">
    <property type="entry name" value="SAM_OMT_II"/>
    <property type="match status" value="1"/>
</dbReference>
<evidence type="ECO:0008006" key="9">
    <source>
        <dbReference type="Google" id="ProtNLM"/>
    </source>
</evidence>
<dbReference type="EMBL" id="JAMYWD010000009">
    <property type="protein sequence ID" value="KAJ4961019.1"/>
    <property type="molecule type" value="Genomic_DNA"/>
</dbReference>
<sequence>MEEEESQLLAMQMTTASVLPMVLKAALELRVFDIIAEAEAEAGATAGAGACLCTQDIVSRLPTQNPDAPRLLDCMLRLLVSHSLLTCTVLSHDHRLYGLAPASKLFVKNKDGASLASYLHIMQHQALINSWYHLKESILEGGGLPFYKAHGENHADYIRKNPEMGEDFRSCFFEFNVLFMKKVLETYKGFEGVRVLVDGGGGTGQVLSMIVSKYPSIKGINFDLPHVIESAAPYSGVEHIAGDMFTSSIPKGDAILMKQVTHHWSDEQLSKSLKNCYEALPDYGKMIVVDLISPTSLETNVATKGILQMEMLMNNVNFGKVRTKEEFTALAREAGFAGINVACCAYALSVLEFYKKI</sequence>
<evidence type="ECO:0000259" key="5">
    <source>
        <dbReference type="Pfam" id="PF00891"/>
    </source>
</evidence>
<dbReference type="InterPro" id="IPR036390">
    <property type="entry name" value="WH_DNA-bd_sf"/>
</dbReference>
<dbReference type="AlphaFoldDB" id="A0A9Q0H866"/>
<feature type="active site" description="Proton acceptor" evidence="4">
    <location>
        <position position="262"/>
    </location>
</feature>
<dbReference type="PIRSF" id="PIRSF005739">
    <property type="entry name" value="O-mtase"/>
    <property type="match status" value="1"/>
</dbReference>
<dbReference type="InterPro" id="IPR029063">
    <property type="entry name" value="SAM-dependent_MTases_sf"/>
</dbReference>
<feature type="domain" description="O-methyltransferase C-terminal" evidence="5">
    <location>
        <begin position="131"/>
        <end position="337"/>
    </location>
</feature>
<organism evidence="7 8">
    <name type="scientific">Protea cynaroides</name>
    <dbReference type="NCBI Taxonomy" id="273540"/>
    <lineage>
        <taxon>Eukaryota</taxon>
        <taxon>Viridiplantae</taxon>
        <taxon>Streptophyta</taxon>
        <taxon>Embryophyta</taxon>
        <taxon>Tracheophyta</taxon>
        <taxon>Spermatophyta</taxon>
        <taxon>Magnoliopsida</taxon>
        <taxon>Proteales</taxon>
        <taxon>Proteaceae</taxon>
        <taxon>Protea</taxon>
    </lineage>
</organism>
<dbReference type="GO" id="GO:0032259">
    <property type="term" value="P:methylation"/>
    <property type="evidence" value="ECO:0007669"/>
    <property type="project" value="UniProtKB-KW"/>
</dbReference>
<keyword evidence="8" id="KW-1185">Reference proteome</keyword>
<dbReference type="Gene3D" id="1.10.10.10">
    <property type="entry name" value="Winged helix-like DNA-binding domain superfamily/Winged helix DNA-binding domain"/>
    <property type="match status" value="1"/>
</dbReference>
<evidence type="ECO:0000259" key="6">
    <source>
        <dbReference type="Pfam" id="PF08100"/>
    </source>
</evidence>
<dbReference type="InterPro" id="IPR016461">
    <property type="entry name" value="COMT-like"/>
</dbReference>
<keyword evidence="3" id="KW-0949">S-adenosyl-L-methionine</keyword>
<dbReference type="Gene3D" id="3.40.50.150">
    <property type="entry name" value="Vaccinia Virus protein VP39"/>
    <property type="match status" value="1"/>
</dbReference>
<dbReference type="Proteomes" id="UP001141806">
    <property type="component" value="Unassembled WGS sequence"/>
</dbReference>
<evidence type="ECO:0000256" key="1">
    <source>
        <dbReference type="ARBA" id="ARBA00022603"/>
    </source>
</evidence>
<dbReference type="Pfam" id="PF00891">
    <property type="entry name" value="Methyltransf_2"/>
    <property type="match status" value="1"/>
</dbReference>
<dbReference type="Pfam" id="PF08100">
    <property type="entry name" value="Dimerisation"/>
    <property type="match status" value="1"/>
</dbReference>
<evidence type="ECO:0000313" key="7">
    <source>
        <dbReference type="EMBL" id="KAJ4961019.1"/>
    </source>
</evidence>
<evidence type="ECO:0000256" key="3">
    <source>
        <dbReference type="ARBA" id="ARBA00022691"/>
    </source>
</evidence>
<name>A0A9Q0H866_9MAGN</name>
<dbReference type="InterPro" id="IPR012967">
    <property type="entry name" value="COMT_dimerisation"/>
</dbReference>
<gene>
    <name evidence="7" type="ORF">NE237_020929</name>
</gene>
<protein>
    <recommendedName>
        <fullName evidence="9">Caffeic acid O-methyltransferase</fullName>
    </recommendedName>
</protein>
<feature type="domain" description="O-methyltransferase dimerisation" evidence="6">
    <location>
        <begin position="11"/>
        <end position="108"/>
    </location>
</feature>
<dbReference type="InterPro" id="IPR001077">
    <property type="entry name" value="COMT_C"/>
</dbReference>
<dbReference type="GO" id="GO:0046983">
    <property type="term" value="F:protein dimerization activity"/>
    <property type="evidence" value="ECO:0007669"/>
    <property type="project" value="InterPro"/>
</dbReference>
<keyword evidence="2" id="KW-0808">Transferase</keyword>
<comment type="caution">
    <text evidence="7">The sequence shown here is derived from an EMBL/GenBank/DDBJ whole genome shotgun (WGS) entry which is preliminary data.</text>
</comment>